<proteinExistence type="predicted"/>
<keyword evidence="4" id="KW-0572">Peptidoglycan-anchor</keyword>
<feature type="domain" description="Gram-positive cocci surface proteins LPxTG" evidence="6">
    <location>
        <begin position="118"/>
        <end position="152"/>
    </location>
</feature>
<evidence type="ECO:0000259" key="6">
    <source>
        <dbReference type="PROSITE" id="PS50847"/>
    </source>
</evidence>
<dbReference type="Pfam" id="PF00746">
    <property type="entry name" value="Gram_pos_anchor"/>
    <property type="match status" value="1"/>
</dbReference>
<evidence type="ECO:0000313" key="7">
    <source>
        <dbReference type="EMBL" id="CAD0155590.1"/>
    </source>
</evidence>
<name>A0AAU9H4Y4_STRTR</name>
<protein>
    <recommendedName>
        <fullName evidence="6">Gram-positive cocci surface proteins LPxTG domain-containing protein</fullName>
    </recommendedName>
</protein>
<gene>
    <name evidence="7" type="ORF">STHERMO_1037</name>
</gene>
<keyword evidence="1" id="KW-0134">Cell wall</keyword>
<evidence type="ECO:0000313" key="8">
    <source>
        <dbReference type="Proteomes" id="UP000509120"/>
    </source>
</evidence>
<dbReference type="InterPro" id="IPR019931">
    <property type="entry name" value="LPXTG_anchor"/>
</dbReference>
<evidence type="ECO:0000256" key="2">
    <source>
        <dbReference type="ARBA" id="ARBA00022525"/>
    </source>
</evidence>
<evidence type="ECO:0000256" key="5">
    <source>
        <dbReference type="SAM" id="MobiDB-lite"/>
    </source>
</evidence>
<dbReference type="PROSITE" id="PS50847">
    <property type="entry name" value="GRAM_POS_ANCHORING"/>
    <property type="match status" value="1"/>
</dbReference>
<evidence type="ECO:0000256" key="1">
    <source>
        <dbReference type="ARBA" id="ARBA00022512"/>
    </source>
</evidence>
<organism evidence="7 8">
    <name type="scientific">Streptococcus thermophilus</name>
    <dbReference type="NCBI Taxonomy" id="1308"/>
    <lineage>
        <taxon>Bacteria</taxon>
        <taxon>Bacillati</taxon>
        <taxon>Bacillota</taxon>
        <taxon>Bacilli</taxon>
        <taxon>Lactobacillales</taxon>
        <taxon>Streptococcaceae</taxon>
        <taxon>Streptococcus</taxon>
    </lineage>
</organism>
<sequence length="152" mass="16181">MLGGPREEGPSLDTVFADYLTHADLTKYAVINPNSRTISISSADFAALNKKENAEDTTVNPVNPVDSTVASKVSEKTKPVVSKVVTTPNGKVFFVSTSNETLKETEKVTETPSQTEELPTTGDKASHAGLLGLGMLLTMFGLSGKHKGKEKN</sequence>
<keyword evidence="3" id="KW-0732">Signal</keyword>
<dbReference type="NCBIfam" id="TIGR01167">
    <property type="entry name" value="LPXTG_anchor"/>
    <property type="match status" value="1"/>
</dbReference>
<reference evidence="7 8" key="1">
    <citation type="submission" date="2020-06" db="EMBL/GenBank/DDBJ databases">
        <authorList>
            <person name="Chuat V."/>
        </authorList>
    </citation>
    <scope>NUCLEOTIDE SEQUENCE [LARGE SCALE GENOMIC DNA]</scope>
    <source>
        <strain evidence="7">STH_CIRM_1046</strain>
    </source>
</reference>
<dbReference type="AlphaFoldDB" id="A0AAU9H4Y4"/>
<dbReference type="Proteomes" id="UP000509120">
    <property type="component" value="Chromosome"/>
</dbReference>
<dbReference type="EMBL" id="LR822030">
    <property type="protein sequence ID" value="CAD0155590.1"/>
    <property type="molecule type" value="Genomic_DNA"/>
</dbReference>
<accession>A0AAU9H4Y4</accession>
<feature type="region of interest" description="Disordered" evidence="5">
    <location>
        <begin position="103"/>
        <end position="126"/>
    </location>
</feature>
<evidence type="ECO:0000256" key="4">
    <source>
        <dbReference type="ARBA" id="ARBA00023088"/>
    </source>
</evidence>
<keyword evidence="2" id="KW-0964">Secreted</keyword>
<evidence type="ECO:0000256" key="3">
    <source>
        <dbReference type="ARBA" id="ARBA00022729"/>
    </source>
</evidence>